<feature type="transmembrane region" description="Helical" evidence="1">
    <location>
        <begin position="152"/>
        <end position="171"/>
    </location>
</feature>
<feature type="transmembrane region" description="Helical" evidence="1">
    <location>
        <begin position="58"/>
        <end position="85"/>
    </location>
</feature>
<reference evidence="2" key="1">
    <citation type="submission" date="2021-01" db="EMBL/GenBank/DDBJ databases">
        <authorList>
            <person name="Corre E."/>
            <person name="Pelletier E."/>
            <person name="Niang G."/>
            <person name="Scheremetjew M."/>
            <person name="Finn R."/>
            <person name="Kale V."/>
            <person name="Holt S."/>
            <person name="Cochrane G."/>
            <person name="Meng A."/>
            <person name="Brown T."/>
            <person name="Cohen L."/>
        </authorList>
    </citation>
    <scope>NUCLEOTIDE SEQUENCE</scope>
    <source>
        <strain evidence="2">SAG 63-3</strain>
    </source>
</reference>
<dbReference type="AlphaFoldDB" id="A0A7S0UQP7"/>
<feature type="transmembrane region" description="Helical" evidence="1">
    <location>
        <begin position="12"/>
        <end position="38"/>
    </location>
</feature>
<keyword evidence="1" id="KW-0812">Transmembrane</keyword>
<accession>A0A7S0UQP7</accession>
<protein>
    <submittedName>
        <fullName evidence="2">Uncharacterized protein</fullName>
    </submittedName>
</protein>
<sequence>MAKCACSREVFRILLWMSWVSNTLFSSVFIILSLWSFSQLLTASSGTAFDAKKLALNTIWRAPLAATILSVLLVFGFNMLSCIILCKRSINRSGPGFGYGFTVAFCGCLSIFCLLVGLVLDGFRPVVESTFGSTDFSNLSQYSSDVFVATEVFAFLSFCLFLGFFLFLILFQAAVSEQLGIPQEESHLPYTPMELPFNFMSQNKDPASEYAQTGYEQYGQEGMYNADGQYVQYNQDGYGTSDQANYNSSYYGNAAATYGENEQLYNNNDTNSYDNHYGGMAPSYDAYSQAAGTSMYGNTASTYSAPAAVPIQAHSEVSAPAAPAAAPVVPAAAPVEKEVLMDSNAAKHNSNDLI</sequence>
<evidence type="ECO:0000256" key="1">
    <source>
        <dbReference type="SAM" id="Phobius"/>
    </source>
</evidence>
<keyword evidence="1" id="KW-1133">Transmembrane helix</keyword>
<evidence type="ECO:0000313" key="2">
    <source>
        <dbReference type="EMBL" id="CAD8769275.1"/>
    </source>
</evidence>
<gene>
    <name evidence="2" type="ORF">PPAR00522_LOCUS5673</name>
</gene>
<name>A0A7S0UQP7_9CHLO</name>
<dbReference type="EMBL" id="HBFM01008881">
    <property type="protein sequence ID" value="CAD8769275.1"/>
    <property type="molecule type" value="Transcribed_RNA"/>
</dbReference>
<proteinExistence type="predicted"/>
<keyword evidence="1" id="KW-0472">Membrane</keyword>
<organism evidence="2">
    <name type="scientific">Polytomella parva</name>
    <dbReference type="NCBI Taxonomy" id="51329"/>
    <lineage>
        <taxon>Eukaryota</taxon>
        <taxon>Viridiplantae</taxon>
        <taxon>Chlorophyta</taxon>
        <taxon>core chlorophytes</taxon>
        <taxon>Chlorophyceae</taxon>
        <taxon>CS clade</taxon>
        <taxon>Chlamydomonadales</taxon>
        <taxon>Chlamydomonadaceae</taxon>
        <taxon>Polytomella</taxon>
    </lineage>
</organism>
<feature type="transmembrane region" description="Helical" evidence="1">
    <location>
        <begin position="97"/>
        <end position="120"/>
    </location>
</feature>